<protein>
    <submittedName>
        <fullName evidence="2">Uncharacterized protein</fullName>
    </submittedName>
</protein>
<feature type="compositionally biased region" description="Basic and acidic residues" evidence="1">
    <location>
        <begin position="388"/>
        <end position="402"/>
    </location>
</feature>
<name>A0AAE0IRZ6_9PEZI</name>
<accession>A0AAE0IRZ6</accession>
<feature type="compositionally biased region" description="Polar residues" evidence="1">
    <location>
        <begin position="310"/>
        <end position="331"/>
    </location>
</feature>
<feature type="region of interest" description="Disordered" evidence="1">
    <location>
        <begin position="1"/>
        <end position="99"/>
    </location>
</feature>
<proteinExistence type="predicted"/>
<dbReference type="Proteomes" id="UP001283341">
    <property type="component" value="Unassembled WGS sequence"/>
</dbReference>
<gene>
    <name evidence="2" type="ORF">B0H66DRAFT_44259</name>
</gene>
<evidence type="ECO:0000313" key="3">
    <source>
        <dbReference type="Proteomes" id="UP001283341"/>
    </source>
</evidence>
<reference evidence="2" key="2">
    <citation type="submission" date="2023-06" db="EMBL/GenBank/DDBJ databases">
        <authorList>
            <consortium name="Lawrence Berkeley National Laboratory"/>
            <person name="Haridas S."/>
            <person name="Hensen N."/>
            <person name="Bonometti L."/>
            <person name="Westerberg I."/>
            <person name="Brannstrom I.O."/>
            <person name="Guillou S."/>
            <person name="Cros-Aarteil S."/>
            <person name="Calhoun S."/>
            <person name="Kuo A."/>
            <person name="Mondo S."/>
            <person name="Pangilinan J."/>
            <person name="Riley R."/>
            <person name="Labutti K."/>
            <person name="Andreopoulos B."/>
            <person name="Lipzen A."/>
            <person name="Chen C."/>
            <person name="Yanf M."/>
            <person name="Daum C."/>
            <person name="Ng V."/>
            <person name="Clum A."/>
            <person name="Steindorff A."/>
            <person name="Ohm R."/>
            <person name="Martin F."/>
            <person name="Silar P."/>
            <person name="Natvig D."/>
            <person name="Lalanne C."/>
            <person name="Gautier V."/>
            <person name="Ament-Velasquez S.L."/>
            <person name="Kruys A."/>
            <person name="Hutchinson M.I."/>
            <person name="Powell A.J."/>
            <person name="Barry K."/>
            <person name="Miller A.N."/>
            <person name="Grigoriev I.V."/>
            <person name="Debuchy R."/>
            <person name="Gladieux P."/>
            <person name="Thoren M.H."/>
            <person name="Johannesson H."/>
        </authorList>
    </citation>
    <scope>NUCLEOTIDE SEQUENCE</scope>
    <source>
        <strain evidence="2">CBS 118394</strain>
    </source>
</reference>
<dbReference type="EMBL" id="JAUEDM010000001">
    <property type="protein sequence ID" value="KAK3330059.1"/>
    <property type="molecule type" value="Genomic_DNA"/>
</dbReference>
<feature type="compositionally biased region" description="Basic and acidic residues" evidence="1">
    <location>
        <begin position="11"/>
        <end position="24"/>
    </location>
</feature>
<evidence type="ECO:0000313" key="2">
    <source>
        <dbReference type="EMBL" id="KAK3330059.1"/>
    </source>
</evidence>
<keyword evidence="3" id="KW-1185">Reference proteome</keyword>
<feature type="compositionally biased region" description="Basic and acidic residues" evidence="1">
    <location>
        <begin position="608"/>
        <end position="620"/>
    </location>
</feature>
<feature type="region of interest" description="Disordered" evidence="1">
    <location>
        <begin position="571"/>
        <end position="628"/>
    </location>
</feature>
<evidence type="ECO:0000256" key="1">
    <source>
        <dbReference type="SAM" id="MobiDB-lite"/>
    </source>
</evidence>
<feature type="compositionally biased region" description="Polar residues" evidence="1">
    <location>
        <begin position="502"/>
        <end position="514"/>
    </location>
</feature>
<feature type="compositionally biased region" description="Low complexity" evidence="1">
    <location>
        <begin position="461"/>
        <end position="498"/>
    </location>
</feature>
<feature type="compositionally biased region" description="Low complexity" evidence="1">
    <location>
        <begin position="353"/>
        <end position="364"/>
    </location>
</feature>
<sequence length="628" mass="65266">MSGVKNLRAMFEQKGDSSPPDRGRSPGIPLIIPAAGSESPRPLSKVRTNFIAIEKDGRIGLQRETSQDSSVSASRKPSGGSDVRTPSPLQEKEKPNAFEASMVKAAAKMNLKDQPIPESPHTDVNGGPVKAVSPKTVPVEVPAGPVAQPKKLGLEGGAGDDAHVAGNGSKSNGETGCVNGTDYGKDKGKAPAKEAERADAKITARAPPKTLAVSSSSKTAAKLSRSPTVVKAPRSPAEMAAPKLPAKTPDGVAQQPEKAVTPRGHASSSRPPAASPGKRPPPLQPSPSSGVGFVKPKPKSPTRPIKLPPSLTTHTAASGSKVNVPRQSVSRASGAVHTAESFGRPPSRTSVPTATTSGARSGGTKNLKRQNSTINRPRPSLGPPPKQPARDHPPTKKEKEVDEGFLARMMRPTQASSSKTAEKAPTTPPRKASVAPAARRPANKPDSKETRKAVSKPAGGPSRSSSRAPQSSTASQIAVQAEQATTAEEVIEAANANEGEISLQSDAGQKSTTAKDIAPVVEQSETAEEAIKVAEEAEGKVDLPKPVQIGEQINETEQSIPEPTEVIEQAEIARPETPTMNGNYVEDNSGVHKPNGLESDGAESFDSPDNKEMGEKKEESGGTEITAD</sequence>
<feature type="compositionally biased region" description="Basic and acidic residues" evidence="1">
    <location>
        <begin position="183"/>
        <end position="202"/>
    </location>
</feature>
<feature type="compositionally biased region" description="Basic and acidic residues" evidence="1">
    <location>
        <begin position="443"/>
        <end position="452"/>
    </location>
</feature>
<organism evidence="2 3">
    <name type="scientific">Apodospora peruviana</name>
    <dbReference type="NCBI Taxonomy" id="516989"/>
    <lineage>
        <taxon>Eukaryota</taxon>
        <taxon>Fungi</taxon>
        <taxon>Dikarya</taxon>
        <taxon>Ascomycota</taxon>
        <taxon>Pezizomycotina</taxon>
        <taxon>Sordariomycetes</taxon>
        <taxon>Sordariomycetidae</taxon>
        <taxon>Sordariales</taxon>
        <taxon>Lasiosphaeriaceae</taxon>
        <taxon>Apodospora</taxon>
    </lineage>
</organism>
<dbReference type="AlphaFoldDB" id="A0AAE0IRZ6"/>
<comment type="caution">
    <text evidence="2">The sequence shown here is derived from an EMBL/GenBank/DDBJ whole genome shotgun (WGS) entry which is preliminary data.</text>
</comment>
<feature type="compositionally biased region" description="Low complexity" evidence="1">
    <location>
        <begin position="262"/>
        <end position="277"/>
    </location>
</feature>
<feature type="region of interest" description="Disordered" evidence="1">
    <location>
        <begin position="113"/>
        <end position="523"/>
    </location>
</feature>
<reference evidence="2" key="1">
    <citation type="journal article" date="2023" name="Mol. Phylogenet. Evol.">
        <title>Genome-scale phylogeny and comparative genomics of the fungal order Sordariales.</title>
        <authorList>
            <person name="Hensen N."/>
            <person name="Bonometti L."/>
            <person name="Westerberg I."/>
            <person name="Brannstrom I.O."/>
            <person name="Guillou S."/>
            <person name="Cros-Aarteil S."/>
            <person name="Calhoun S."/>
            <person name="Haridas S."/>
            <person name="Kuo A."/>
            <person name="Mondo S."/>
            <person name="Pangilinan J."/>
            <person name="Riley R."/>
            <person name="LaButti K."/>
            <person name="Andreopoulos B."/>
            <person name="Lipzen A."/>
            <person name="Chen C."/>
            <person name="Yan M."/>
            <person name="Daum C."/>
            <person name="Ng V."/>
            <person name="Clum A."/>
            <person name="Steindorff A."/>
            <person name="Ohm R.A."/>
            <person name="Martin F."/>
            <person name="Silar P."/>
            <person name="Natvig D.O."/>
            <person name="Lalanne C."/>
            <person name="Gautier V."/>
            <person name="Ament-Velasquez S.L."/>
            <person name="Kruys A."/>
            <person name="Hutchinson M.I."/>
            <person name="Powell A.J."/>
            <person name="Barry K."/>
            <person name="Miller A.N."/>
            <person name="Grigoriev I.V."/>
            <person name="Debuchy R."/>
            <person name="Gladieux P."/>
            <person name="Hiltunen Thoren M."/>
            <person name="Johannesson H."/>
        </authorList>
    </citation>
    <scope>NUCLEOTIDE SEQUENCE</scope>
    <source>
        <strain evidence="2">CBS 118394</strain>
    </source>
</reference>
<feature type="compositionally biased region" description="Polar residues" evidence="1">
    <location>
        <begin position="63"/>
        <end position="75"/>
    </location>
</feature>